<sequence length="170" mass="18796">MDFSVDSKSTRNKRSASCVQVEEVAADVGPSIKSSDSTAYGFSKEQHQHHMSLFQQADISPGIHSSPSDENIGYANLIGVTFSRLRKVKLIGDLATEPGIQLVKLLLAKSPVLVRMLIETWINDDNAEQLILSLSKTYGLDVVLAEFPRASPNVKVVYNVEYDHCLDYLL</sequence>
<comment type="caution">
    <text evidence="1">The sequence shown here is derived from an EMBL/GenBank/DDBJ whole genome shotgun (WGS) entry which is preliminary data.</text>
</comment>
<evidence type="ECO:0000313" key="1">
    <source>
        <dbReference type="EMBL" id="OIS95859.1"/>
    </source>
</evidence>
<evidence type="ECO:0000313" key="2">
    <source>
        <dbReference type="Proteomes" id="UP000187609"/>
    </source>
</evidence>
<name>A0A1J6HU36_NICAT</name>
<protein>
    <submittedName>
        <fullName evidence="1">Uncharacterized protein</fullName>
    </submittedName>
</protein>
<proteinExistence type="predicted"/>
<accession>A0A1J6HU36</accession>
<dbReference type="AlphaFoldDB" id="A0A1J6HU36"/>
<organism evidence="1 2">
    <name type="scientific">Nicotiana attenuata</name>
    <name type="common">Coyote tobacco</name>
    <dbReference type="NCBI Taxonomy" id="49451"/>
    <lineage>
        <taxon>Eukaryota</taxon>
        <taxon>Viridiplantae</taxon>
        <taxon>Streptophyta</taxon>
        <taxon>Embryophyta</taxon>
        <taxon>Tracheophyta</taxon>
        <taxon>Spermatophyta</taxon>
        <taxon>Magnoliopsida</taxon>
        <taxon>eudicotyledons</taxon>
        <taxon>Gunneridae</taxon>
        <taxon>Pentapetalae</taxon>
        <taxon>asterids</taxon>
        <taxon>lamiids</taxon>
        <taxon>Solanales</taxon>
        <taxon>Solanaceae</taxon>
        <taxon>Nicotianoideae</taxon>
        <taxon>Nicotianeae</taxon>
        <taxon>Nicotiana</taxon>
    </lineage>
</organism>
<dbReference type="Gramene" id="OIS95859">
    <property type="protein sequence ID" value="OIS95859"/>
    <property type="gene ID" value="A4A49_14217"/>
</dbReference>
<reference evidence="1" key="1">
    <citation type="submission" date="2016-11" db="EMBL/GenBank/DDBJ databases">
        <title>The genome of Nicotiana attenuata.</title>
        <authorList>
            <person name="Xu S."/>
            <person name="Brockmoeller T."/>
            <person name="Gaquerel E."/>
            <person name="Navarro A."/>
            <person name="Kuhl H."/>
            <person name="Gase K."/>
            <person name="Ling Z."/>
            <person name="Zhou W."/>
            <person name="Kreitzer C."/>
            <person name="Stanke M."/>
            <person name="Tang H."/>
            <person name="Lyons E."/>
            <person name="Pandey P."/>
            <person name="Pandey S.P."/>
            <person name="Timmermann B."/>
            <person name="Baldwin I.T."/>
        </authorList>
    </citation>
    <scope>NUCLEOTIDE SEQUENCE [LARGE SCALE GENOMIC DNA]</scope>
    <source>
        <strain evidence="1">UT</strain>
    </source>
</reference>
<keyword evidence="2" id="KW-1185">Reference proteome</keyword>
<dbReference type="Proteomes" id="UP000187609">
    <property type="component" value="Unassembled WGS sequence"/>
</dbReference>
<dbReference type="EMBL" id="MJEQ01037194">
    <property type="protein sequence ID" value="OIS95859.1"/>
    <property type="molecule type" value="Genomic_DNA"/>
</dbReference>
<gene>
    <name evidence="1" type="ORF">A4A49_14217</name>
</gene>